<dbReference type="Proteomes" id="UP000053342">
    <property type="component" value="Unassembled WGS sequence"/>
</dbReference>
<gene>
    <name evidence="1" type="ORF">PV06_07465</name>
</gene>
<keyword evidence="2" id="KW-1185">Reference proteome</keyword>
<dbReference type="GeneID" id="27359539"/>
<accession>A0A0D2DAW3</accession>
<dbReference type="VEuPathDB" id="FungiDB:PV06_07465"/>
<dbReference type="HOGENOM" id="CLU_071085_2_0_1"/>
<dbReference type="OrthoDB" id="5391496at2759"/>
<name>A0A0D2DAW3_9EURO</name>
<sequence length="236" mass="26272">MTNLICTKYTSILHLLEDLVHHDTSTTTDLIICSTREEFLDEVVTQLDHHHHNSSTSVGRQDEEDAPDLVPAMTTPSSSHALLSPTLFLLSASQRCRLAFCPSITTLRGYLSSYPPGHFITPELKVHCNGHHIMIVNLLRQHHGTTEFTLQGLSHTFASAVSAAHRTRRSLRLVELRGDIASDNHHSDPDQGSGLWQAQVPLLSTSIKIRDDGASWGRRTVSVEKVASRWFRLESG</sequence>
<dbReference type="EMBL" id="KN847338">
    <property type="protein sequence ID" value="KIW40253.1"/>
    <property type="molecule type" value="Genomic_DNA"/>
</dbReference>
<proteinExistence type="predicted"/>
<organism evidence="1 2">
    <name type="scientific">Exophiala oligosperma</name>
    <dbReference type="NCBI Taxonomy" id="215243"/>
    <lineage>
        <taxon>Eukaryota</taxon>
        <taxon>Fungi</taxon>
        <taxon>Dikarya</taxon>
        <taxon>Ascomycota</taxon>
        <taxon>Pezizomycotina</taxon>
        <taxon>Eurotiomycetes</taxon>
        <taxon>Chaetothyriomycetidae</taxon>
        <taxon>Chaetothyriales</taxon>
        <taxon>Herpotrichiellaceae</taxon>
        <taxon>Exophiala</taxon>
    </lineage>
</organism>
<evidence type="ECO:0000313" key="2">
    <source>
        <dbReference type="Proteomes" id="UP000053342"/>
    </source>
</evidence>
<protein>
    <submittedName>
        <fullName evidence="1">Uncharacterized protein</fullName>
    </submittedName>
</protein>
<dbReference type="AlphaFoldDB" id="A0A0D2DAW3"/>
<dbReference type="RefSeq" id="XP_016260469.1">
    <property type="nucleotide sequence ID" value="XM_016408715.1"/>
</dbReference>
<reference evidence="1 2" key="1">
    <citation type="submission" date="2015-01" db="EMBL/GenBank/DDBJ databases">
        <title>The Genome Sequence of Exophiala oligosperma CBS72588.</title>
        <authorList>
            <consortium name="The Broad Institute Genomics Platform"/>
            <person name="Cuomo C."/>
            <person name="de Hoog S."/>
            <person name="Gorbushina A."/>
            <person name="Stielow B."/>
            <person name="Teixiera M."/>
            <person name="Abouelleil A."/>
            <person name="Chapman S.B."/>
            <person name="Priest M."/>
            <person name="Young S.K."/>
            <person name="Wortman J."/>
            <person name="Nusbaum C."/>
            <person name="Birren B."/>
        </authorList>
    </citation>
    <scope>NUCLEOTIDE SEQUENCE [LARGE SCALE GENOMIC DNA]</scope>
    <source>
        <strain evidence="1 2">CBS 72588</strain>
    </source>
</reference>
<evidence type="ECO:0000313" key="1">
    <source>
        <dbReference type="EMBL" id="KIW40253.1"/>
    </source>
</evidence>